<evidence type="ECO:0000313" key="3">
    <source>
        <dbReference type="Proteomes" id="UP000554482"/>
    </source>
</evidence>
<keyword evidence="1" id="KW-0378">Hydrolase</keyword>
<dbReference type="GO" id="GO:0046556">
    <property type="term" value="F:alpha-L-arabinofuranosidase activity"/>
    <property type="evidence" value="ECO:0007669"/>
    <property type="project" value="TreeGrafter"/>
</dbReference>
<gene>
    <name evidence="2" type="ORF">FRX31_017144</name>
</gene>
<dbReference type="EMBL" id="JABWDY010020294">
    <property type="protein sequence ID" value="KAF5193269.1"/>
    <property type="molecule type" value="Genomic_DNA"/>
</dbReference>
<protein>
    <recommendedName>
        <fullName evidence="4">Beta-glucosidase</fullName>
    </recommendedName>
</protein>
<dbReference type="Proteomes" id="UP000554482">
    <property type="component" value="Unassembled WGS sequence"/>
</dbReference>
<evidence type="ECO:0008006" key="4">
    <source>
        <dbReference type="Google" id="ProtNLM"/>
    </source>
</evidence>
<keyword evidence="3" id="KW-1185">Reference proteome</keyword>
<dbReference type="SUPFAM" id="SSF51445">
    <property type="entry name" value="(Trans)glycosidases"/>
    <property type="match status" value="1"/>
</dbReference>
<dbReference type="InterPro" id="IPR036962">
    <property type="entry name" value="Glyco_hydro_3_N_sf"/>
</dbReference>
<dbReference type="InterPro" id="IPR044993">
    <property type="entry name" value="BXL"/>
</dbReference>
<organism evidence="2 3">
    <name type="scientific">Thalictrum thalictroides</name>
    <name type="common">Rue-anemone</name>
    <name type="synonym">Anemone thalictroides</name>
    <dbReference type="NCBI Taxonomy" id="46969"/>
    <lineage>
        <taxon>Eukaryota</taxon>
        <taxon>Viridiplantae</taxon>
        <taxon>Streptophyta</taxon>
        <taxon>Embryophyta</taxon>
        <taxon>Tracheophyta</taxon>
        <taxon>Spermatophyta</taxon>
        <taxon>Magnoliopsida</taxon>
        <taxon>Ranunculales</taxon>
        <taxon>Ranunculaceae</taxon>
        <taxon>Thalictroideae</taxon>
        <taxon>Thalictrum</taxon>
    </lineage>
</organism>
<evidence type="ECO:0000256" key="1">
    <source>
        <dbReference type="ARBA" id="ARBA00022801"/>
    </source>
</evidence>
<dbReference type="OrthoDB" id="47059at2759"/>
<name>A0A7J6W761_THATH</name>
<dbReference type="AlphaFoldDB" id="A0A7J6W761"/>
<feature type="non-terminal residue" evidence="2">
    <location>
        <position position="1"/>
    </location>
</feature>
<sequence length="163" mass="18733">IDPRWGRIQETAGEDPPFLVGRYAVNYIRGLQDVTKILDLSRLQLVANTIQLMIWRNGYLMAPAIQMGRRQSTDKYHFDAQVLMLCVKSDHCFYNNVKVPERDMYVLINAFIHLIYIIGLDRLGVDLDCREGSLYVLIYPFGYGMSYTTFSHTISAPCDPETS</sequence>
<evidence type="ECO:0000313" key="2">
    <source>
        <dbReference type="EMBL" id="KAF5193269.1"/>
    </source>
</evidence>
<dbReference type="GO" id="GO:0045493">
    <property type="term" value="P:xylan catabolic process"/>
    <property type="evidence" value="ECO:0007669"/>
    <property type="project" value="InterPro"/>
</dbReference>
<reference evidence="2 3" key="1">
    <citation type="submission" date="2020-06" db="EMBL/GenBank/DDBJ databases">
        <title>Transcriptomic and genomic resources for Thalictrum thalictroides and T. hernandezii: Facilitating candidate gene discovery in an emerging model plant lineage.</title>
        <authorList>
            <person name="Arias T."/>
            <person name="Riano-Pachon D.M."/>
            <person name="Di Stilio V.S."/>
        </authorList>
    </citation>
    <scope>NUCLEOTIDE SEQUENCE [LARGE SCALE GENOMIC DNA]</scope>
    <source>
        <strain evidence="3">cv. WT478/WT964</strain>
        <tissue evidence="2">Leaves</tissue>
    </source>
</reference>
<dbReference type="GO" id="GO:0031222">
    <property type="term" value="P:arabinan catabolic process"/>
    <property type="evidence" value="ECO:0007669"/>
    <property type="project" value="TreeGrafter"/>
</dbReference>
<comment type="caution">
    <text evidence="2">The sequence shown here is derived from an EMBL/GenBank/DDBJ whole genome shotgun (WGS) entry which is preliminary data.</text>
</comment>
<dbReference type="Gene3D" id="3.20.20.300">
    <property type="entry name" value="Glycoside hydrolase, family 3, N-terminal domain"/>
    <property type="match status" value="1"/>
</dbReference>
<dbReference type="InterPro" id="IPR017853">
    <property type="entry name" value="GH"/>
</dbReference>
<dbReference type="PANTHER" id="PTHR42721:SF11">
    <property type="entry name" value="BETA-D-XYLOSIDASE 5-RELATED"/>
    <property type="match status" value="1"/>
</dbReference>
<dbReference type="GO" id="GO:0009044">
    <property type="term" value="F:xylan 1,4-beta-xylosidase activity"/>
    <property type="evidence" value="ECO:0007669"/>
    <property type="project" value="InterPro"/>
</dbReference>
<accession>A0A7J6W761</accession>
<proteinExistence type="predicted"/>
<dbReference type="PANTHER" id="PTHR42721">
    <property type="entry name" value="SUGAR HYDROLASE-RELATED"/>
    <property type="match status" value="1"/>
</dbReference>